<protein>
    <submittedName>
        <fullName evidence="10">Hydrogenase</fullName>
    </submittedName>
</protein>
<evidence type="ECO:0000256" key="7">
    <source>
        <dbReference type="RuleBase" id="RU000320"/>
    </source>
</evidence>
<reference evidence="11" key="1">
    <citation type="submission" date="2017-09" db="EMBL/GenBank/DDBJ databases">
        <title>Depth-based differentiation of microbial function through sediment-hosted aquifers and enrichment of novel symbionts in the deep terrestrial subsurface.</title>
        <authorList>
            <person name="Probst A.J."/>
            <person name="Ladd B."/>
            <person name="Jarett J.K."/>
            <person name="Geller-Mcgrath D.E."/>
            <person name="Sieber C.M.K."/>
            <person name="Emerson J.B."/>
            <person name="Anantharaman K."/>
            <person name="Thomas B.C."/>
            <person name="Malmstrom R."/>
            <person name="Stieglmeier M."/>
            <person name="Klingl A."/>
            <person name="Woyke T."/>
            <person name="Ryan C.M."/>
            <person name="Banfield J.F."/>
        </authorList>
    </citation>
    <scope>NUCLEOTIDE SEQUENCE [LARGE SCALE GENOMIC DNA]</scope>
</reference>
<feature type="transmembrane region" description="Helical" evidence="8">
    <location>
        <begin position="332"/>
        <end position="351"/>
    </location>
</feature>
<dbReference type="PANTHER" id="PTHR42682:SF5">
    <property type="entry name" value="HYDROGENASE-4 COMPONENT F"/>
    <property type="match status" value="1"/>
</dbReference>
<feature type="transmembrane region" description="Helical" evidence="8">
    <location>
        <begin position="308"/>
        <end position="326"/>
    </location>
</feature>
<evidence type="ECO:0000313" key="11">
    <source>
        <dbReference type="Proteomes" id="UP000230852"/>
    </source>
</evidence>
<dbReference type="PANTHER" id="PTHR42682">
    <property type="entry name" value="HYDROGENASE-4 COMPONENT F"/>
    <property type="match status" value="1"/>
</dbReference>
<evidence type="ECO:0000259" key="9">
    <source>
        <dbReference type="Pfam" id="PF00361"/>
    </source>
</evidence>
<gene>
    <name evidence="10" type="ORF">COU28_01885</name>
</gene>
<dbReference type="AlphaFoldDB" id="A0A2H0U131"/>
<comment type="caution">
    <text evidence="10">The sequence shown here is derived from an EMBL/GenBank/DDBJ whole genome shotgun (WGS) entry which is preliminary data.</text>
</comment>
<dbReference type="EMBL" id="PFBU01000037">
    <property type="protein sequence ID" value="PIR78383.1"/>
    <property type="molecule type" value="Genomic_DNA"/>
</dbReference>
<dbReference type="Proteomes" id="UP000230852">
    <property type="component" value="Unassembled WGS sequence"/>
</dbReference>
<comment type="subcellular location">
    <subcellularLocation>
        <location evidence="1">Cell membrane</location>
        <topology evidence="1">Multi-pass membrane protein</topology>
    </subcellularLocation>
    <subcellularLocation>
        <location evidence="7">Membrane</location>
        <topology evidence="7">Multi-pass membrane protein</topology>
    </subcellularLocation>
</comment>
<dbReference type="InterPro" id="IPR052175">
    <property type="entry name" value="ComplexI-like_HydComp"/>
</dbReference>
<sequence>MEIFFIITTLFITAIINLLSKRKVIIEVVSVISSLVSLILSVVVALKVASTGIYIPGSGRFFSIDALGGIIVLVLGLVGFATTIYSVEYLRQEVHKNVIGFTRMKQYFILLNIFFLAMFLAATSSNPIFAWISIEATTLSTAFLISFYDKPSAIEGAWKYLIINSIGLLLGFFGTLLFFTSIDLSSAGLVDWHSLAINATHLDPLLAKIAFVFVLIGYGTKVGLVPMHTWKPDAYSKAPAPIGALLSSALLPIAFVIILRYKAITDMVVGPLFSQRLLITFGILSIAVAALIMFNAKNYKRLLAYSSIENAGVMALGFGFGGLGFFAATLHLIYHSCVKVVLFLSSGNLLLKYNSAKIFNVKGTLKVIPITSVLFITGFLIVTGVPPFGMFMTKLYILSAGMKDYPFVSLIALFFLSLVFVSFLKHVTAMFFGEKPEGIKKGDNNIWLLIPQISMVVIIIILSFYLPPFLKTLINEVVLQY</sequence>
<feature type="transmembrane region" description="Helical" evidence="8">
    <location>
        <begin position="202"/>
        <end position="219"/>
    </location>
</feature>
<evidence type="ECO:0000313" key="10">
    <source>
        <dbReference type="EMBL" id="PIR78383.1"/>
    </source>
</evidence>
<feature type="transmembrane region" description="Helical" evidence="8">
    <location>
        <begin position="405"/>
        <end position="424"/>
    </location>
</feature>
<dbReference type="InterPro" id="IPR001750">
    <property type="entry name" value="ND/Mrp_TM"/>
</dbReference>
<dbReference type="GO" id="GO:0016491">
    <property type="term" value="F:oxidoreductase activity"/>
    <property type="evidence" value="ECO:0007669"/>
    <property type="project" value="UniProtKB-KW"/>
</dbReference>
<dbReference type="Pfam" id="PF00361">
    <property type="entry name" value="Proton_antipo_M"/>
    <property type="match status" value="1"/>
</dbReference>
<feature type="transmembrane region" description="Helical" evidence="8">
    <location>
        <begin position="160"/>
        <end position="182"/>
    </location>
</feature>
<feature type="transmembrane region" description="Helical" evidence="8">
    <location>
        <begin position="66"/>
        <end position="87"/>
    </location>
</feature>
<feature type="transmembrane region" description="Helical" evidence="8">
    <location>
        <begin position="273"/>
        <end position="296"/>
    </location>
</feature>
<feature type="transmembrane region" description="Helical" evidence="8">
    <location>
        <begin position="24"/>
        <end position="46"/>
    </location>
</feature>
<feature type="transmembrane region" description="Helical" evidence="8">
    <location>
        <begin position="363"/>
        <end position="385"/>
    </location>
</feature>
<evidence type="ECO:0000256" key="8">
    <source>
        <dbReference type="SAM" id="Phobius"/>
    </source>
</evidence>
<evidence type="ECO:0000256" key="3">
    <source>
        <dbReference type="ARBA" id="ARBA00022692"/>
    </source>
</evidence>
<proteinExistence type="predicted"/>
<dbReference type="PRINTS" id="PR01434">
    <property type="entry name" value="NADHDHGNASE5"/>
</dbReference>
<organism evidence="10 11">
    <name type="scientific">Candidatus Magasanikbacteria bacterium CG10_big_fil_rev_8_21_14_0_10_36_16</name>
    <dbReference type="NCBI Taxonomy" id="1974645"/>
    <lineage>
        <taxon>Bacteria</taxon>
        <taxon>Candidatus Magasanikiibacteriota</taxon>
    </lineage>
</organism>
<accession>A0A2H0U131</accession>
<feature type="transmembrane region" description="Helical" evidence="8">
    <location>
        <begin position="240"/>
        <end position="261"/>
    </location>
</feature>
<feature type="transmembrane region" description="Helical" evidence="8">
    <location>
        <begin position="128"/>
        <end position="148"/>
    </location>
</feature>
<evidence type="ECO:0000256" key="5">
    <source>
        <dbReference type="ARBA" id="ARBA00023002"/>
    </source>
</evidence>
<dbReference type="GO" id="GO:0005886">
    <property type="term" value="C:plasma membrane"/>
    <property type="evidence" value="ECO:0007669"/>
    <property type="project" value="UniProtKB-SubCell"/>
</dbReference>
<feature type="domain" description="NADH:quinone oxidoreductase/Mrp antiporter transmembrane" evidence="9">
    <location>
        <begin position="126"/>
        <end position="417"/>
    </location>
</feature>
<evidence type="ECO:0000256" key="2">
    <source>
        <dbReference type="ARBA" id="ARBA00022475"/>
    </source>
</evidence>
<feature type="transmembrane region" description="Helical" evidence="8">
    <location>
        <begin position="107"/>
        <end position="122"/>
    </location>
</feature>
<keyword evidence="6 8" id="KW-0472">Membrane</keyword>
<feature type="transmembrane region" description="Helical" evidence="8">
    <location>
        <begin position="445"/>
        <end position="466"/>
    </location>
</feature>
<keyword evidence="5" id="KW-0560">Oxidoreductase</keyword>
<evidence type="ECO:0000256" key="6">
    <source>
        <dbReference type="ARBA" id="ARBA00023136"/>
    </source>
</evidence>
<keyword evidence="4 8" id="KW-1133">Transmembrane helix</keyword>
<keyword evidence="3 7" id="KW-0812">Transmembrane</keyword>
<keyword evidence="2" id="KW-1003">Cell membrane</keyword>
<evidence type="ECO:0000256" key="4">
    <source>
        <dbReference type="ARBA" id="ARBA00022989"/>
    </source>
</evidence>
<name>A0A2H0U131_9BACT</name>
<evidence type="ECO:0000256" key="1">
    <source>
        <dbReference type="ARBA" id="ARBA00004651"/>
    </source>
</evidence>